<dbReference type="EMBL" id="LLYA01000182">
    <property type="protein sequence ID" value="KRR19802.1"/>
    <property type="molecule type" value="Genomic_DNA"/>
</dbReference>
<evidence type="ECO:0008006" key="5">
    <source>
        <dbReference type="Google" id="ProtNLM"/>
    </source>
</evidence>
<evidence type="ECO:0000313" key="4">
    <source>
        <dbReference type="Proteomes" id="UP000052023"/>
    </source>
</evidence>
<evidence type="ECO:0000256" key="1">
    <source>
        <dbReference type="SAM" id="MobiDB-lite"/>
    </source>
</evidence>
<name>A0A0R3MIK1_9BRAD</name>
<feature type="signal peptide" evidence="2">
    <location>
        <begin position="1"/>
        <end position="23"/>
    </location>
</feature>
<comment type="caution">
    <text evidence="3">The sequence shown here is derived from an EMBL/GenBank/DDBJ whole genome shotgun (WGS) entry which is preliminary data.</text>
</comment>
<feature type="chain" id="PRO_5006444205" description="Secreted protein" evidence="2">
    <location>
        <begin position="24"/>
        <end position="80"/>
    </location>
</feature>
<dbReference type="AlphaFoldDB" id="A0A0R3MIK1"/>
<keyword evidence="2" id="KW-0732">Signal</keyword>
<organism evidence="3 4">
    <name type="scientific">Bradyrhizobium retamae</name>
    <dbReference type="NCBI Taxonomy" id="1300035"/>
    <lineage>
        <taxon>Bacteria</taxon>
        <taxon>Pseudomonadati</taxon>
        <taxon>Pseudomonadota</taxon>
        <taxon>Alphaproteobacteria</taxon>
        <taxon>Hyphomicrobiales</taxon>
        <taxon>Nitrobacteraceae</taxon>
        <taxon>Bradyrhizobium</taxon>
    </lineage>
</organism>
<dbReference type="Proteomes" id="UP000052023">
    <property type="component" value="Unassembled WGS sequence"/>
</dbReference>
<feature type="region of interest" description="Disordered" evidence="1">
    <location>
        <begin position="20"/>
        <end position="57"/>
    </location>
</feature>
<protein>
    <recommendedName>
        <fullName evidence="5">Secreted protein</fullName>
    </recommendedName>
</protein>
<evidence type="ECO:0000313" key="3">
    <source>
        <dbReference type="EMBL" id="KRR19802.1"/>
    </source>
</evidence>
<proteinExistence type="predicted"/>
<keyword evidence="4" id="KW-1185">Reference proteome</keyword>
<gene>
    <name evidence="3" type="ORF">CQ13_33120</name>
</gene>
<sequence>MRGLLAAFVVFAVLFSATGTADAQRKKPKQPGSANAAVQTEAPKRPVSGRNTRSTGATTVVIPPFQAEEIVPDICRGCSS</sequence>
<evidence type="ECO:0000256" key="2">
    <source>
        <dbReference type="SAM" id="SignalP"/>
    </source>
</evidence>
<reference evidence="3 4" key="1">
    <citation type="submission" date="2014-03" db="EMBL/GenBank/DDBJ databases">
        <title>Bradyrhizobium valentinum sp. nov., isolated from effective nodules of Lupinus mariae-josephae, a lupine endemic of basic-lime soils in Eastern Spain.</title>
        <authorList>
            <person name="Duran D."/>
            <person name="Rey L."/>
            <person name="Navarro A."/>
            <person name="Busquets A."/>
            <person name="Imperial J."/>
            <person name="Ruiz-Argueso T."/>
        </authorList>
    </citation>
    <scope>NUCLEOTIDE SEQUENCE [LARGE SCALE GENOMIC DNA]</scope>
    <source>
        <strain evidence="3 4">Ro19</strain>
    </source>
</reference>
<accession>A0A0R3MIK1</accession>